<proteinExistence type="predicted"/>
<comment type="caution">
    <text evidence="3">The sequence shown here is derived from an EMBL/GenBank/DDBJ whole genome shotgun (WGS) entry which is preliminary data.</text>
</comment>
<dbReference type="InterPro" id="IPR052769">
    <property type="entry name" value="TPR_domain_protein"/>
</dbReference>
<dbReference type="InterPro" id="IPR011990">
    <property type="entry name" value="TPR-like_helical_dom_sf"/>
</dbReference>
<feature type="repeat" description="TPR" evidence="1">
    <location>
        <begin position="110"/>
        <end position="143"/>
    </location>
</feature>
<keyword evidence="4" id="KW-1185">Reference proteome</keyword>
<feature type="compositionally biased region" description="Low complexity" evidence="2">
    <location>
        <begin position="80"/>
        <end position="92"/>
    </location>
</feature>
<accession>A0A9P5XSC4</accession>
<keyword evidence="1" id="KW-0802">TPR repeat</keyword>
<dbReference type="PANTHER" id="PTHR46014:SF1">
    <property type="entry name" value="TETRATRICOPEPTIDE REPEAT PROTEIN 1"/>
    <property type="match status" value="1"/>
</dbReference>
<reference evidence="3" key="1">
    <citation type="submission" date="2020-11" db="EMBL/GenBank/DDBJ databases">
        <authorList>
            <consortium name="DOE Joint Genome Institute"/>
            <person name="Ahrendt S."/>
            <person name="Riley R."/>
            <person name="Andreopoulos W."/>
            <person name="Labutti K."/>
            <person name="Pangilinan J."/>
            <person name="Ruiz-Duenas F.J."/>
            <person name="Barrasa J.M."/>
            <person name="Sanchez-Garcia M."/>
            <person name="Camarero S."/>
            <person name="Miyauchi S."/>
            <person name="Serrano A."/>
            <person name="Linde D."/>
            <person name="Babiker R."/>
            <person name="Drula E."/>
            <person name="Ayuso-Fernandez I."/>
            <person name="Pacheco R."/>
            <person name="Padilla G."/>
            <person name="Ferreira P."/>
            <person name="Barriuso J."/>
            <person name="Kellner H."/>
            <person name="Castanera R."/>
            <person name="Alfaro M."/>
            <person name="Ramirez L."/>
            <person name="Pisabarro A.G."/>
            <person name="Kuo A."/>
            <person name="Tritt A."/>
            <person name="Lipzen A."/>
            <person name="He G."/>
            <person name="Yan M."/>
            <person name="Ng V."/>
            <person name="Cullen D."/>
            <person name="Martin F."/>
            <person name="Rosso M.-N."/>
            <person name="Henrissat B."/>
            <person name="Hibbett D."/>
            <person name="Martinez A.T."/>
            <person name="Grigoriev I.V."/>
        </authorList>
    </citation>
    <scope>NUCLEOTIDE SEQUENCE</scope>
    <source>
        <strain evidence="3">MF-IS2</strain>
    </source>
</reference>
<sequence>MADNTFVRIPLAAESLSFEDRIREANARKAEGNDYFRKGDWQEALSTYESAIGFLPKKKTEDKRPDTPSREADVEEDVPSQGAQASAGSAGSTQEDPDPETEKACSTLRSVLNANIGACHVKSGDHKQAVEACTRALLDDPKYVKALQRRVASNEILDTWSSLSSAQEDYNTLLNLLPSGPETRDTQSKIQKLKPRLEAAQKRETTEMLGKLKTLGNSILGNFGLSTDNFQFEPNGQGGYSVNFK</sequence>
<dbReference type="Gene3D" id="1.25.40.10">
    <property type="entry name" value="Tetratricopeptide repeat domain"/>
    <property type="match status" value="1"/>
</dbReference>
<protein>
    <submittedName>
        <fullName evidence="3">TPR-like protein</fullName>
    </submittedName>
</protein>
<dbReference type="InterPro" id="IPR019734">
    <property type="entry name" value="TPR_rpt"/>
</dbReference>
<feature type="region of interest" description="Disordered" evidence="2">
    <location>
        <begin position="52"/>
        <end position="105"/>
    </location>
</feature>
<dbReference type="PANTHER" id="PTHR46014">
    <property type="entry name" value="TETRATRICOPEPTIDE REPEAT PROTEIN 1"/>
    <property type="match status" value="1"/>
</dbReference>
<evidence type="ECO:0000256" key="1">
    <source>
        <dbReference type="PROSITE-ProRule" id="PRU00339"/>
    </source>
</evidence>
<dbReference type="SMART" id="SM00028">
    <property type="entry name" value="TPR"/>
    <property type="match status" value="2"/>
</dbReference>
<dbReference type="AlphaFoldDB" id="A0A9P5XSC4"/>
<dbReference type="PROSITE" id="PS50005">
    <property type="entry name" value="TPR"/>
    <property type="match status" value="2"/>
</dbReference>
<name>A0A9P5XSC4_9AGAR</name>
<evidence type="ECO:0000313" key="3">
    <source>
        <dbReference type="EMBL" id="KAF9454886.1"/>
    </source>
</evidence>
<feature type="repeat" description="TPR" evidence="1">
    <location>
        <begin position="25"/>
        <end position="58"/>
    </location>
</feature>
<dbReference type="EMBL" id="MU151051">
    <property type="protein sequence ID" value="KAF9454886.1"/>
    <property type="molecule type" value="Genomic_DNA"/>
</dbReference>
<dbReference type="SUPFAM" id="SSF48452">
    <property type="entry name" value="TPR-like"/>
    <property type="match status" value="1"/>
</dbReference>
<evidence type="ECO:0000256" key="2">
    <source>
        <dbReference type="SAM" id="MobiDB-lite"/>
    </source>
</evidence>
<organism evidence="3 4">
    <name type="scientific">Macrolepiota fuliginosa MF-IS2</name>
    <dbReference type="NCBI Taxonomy" id="1400762"/>
    <lineage>
        <taxon>Eukaryota</taxon>
        <taxon>Fungi</taxon>
        <taxon>Dikarya</taxon>
        <taxon>Basidiomycota</taxon>
        <taxon>Agaricomycotina</taxon>
        <taxon>Agaricomycetes</taxon>
        <taxon>Agaricomycetidae</taxon>
        <taxon>Agaricales</taxon>
        <taxon>Agaricineae</taxon>
        <taxon>Agaricaceae</taxon>
        <taxon>Macrolepiota</taxon>
    </lineage>
</organism>
<dbReference type="Proteomes" id="UP000807342">
    <property type="component" value="Unassembled WGS sequence"/>
</dbReference>
<gene>
    <name evidence="3" type="ORF">P691DRAFT_654788</name>
</gene>
<dbReference type="OrthoDB" id="1872379at2759"/>
<feature type="compositionally biased region" description="Basic and acidic residues" evidence="2">
    <location>
        <begin position="58"/>
        <end position="72"/>
    </location>
</feature>
<evidence type="ECO:0000313" key="4">
    <source>
        <dbReference type="Proteomes" id="UP000807342"/>
    </source>
</evidence>